<protein>
    <submittedName>
        <fullName evidence="3">Unnamed protein product</fullName>
    </submittedName>
</protein>
<dbReference type="InterPro" id="IPR036844">
    <property type="entry name" value="Hint_dom_sf"/>
</dbReference>
<dbReference type="PANTHER" id="PTHR35372:SF2">
    <property type="entry name" value="SF3 HELICASE DOMAIN-CONTAINING PROTEIN"/>
    <property type="match status" value="1"/>
</dbReference>
<proteinExistence type="predicted"/>
<dbReference type="GO" id="GO:0016787">
    <property type="term" value="F:hydrolase activity"/>
    <property type="evidence" value="ECO:0007669"/>
    <property type="project" value="UniProtKB-KW"/>
</dbReference>
<comment type="caution">
    <text evidence="3">The sequence shown here is derived from an EMBL/GenBank/DDBJ whole genome shotgun (WGS) entry which is preliminary data.</text>
</comment>
<dbReference type="OrthoDB" id="120340at2759"/>
<dbReference type="InterPro" id="IPR007868">
    <property type="entry name" value="Hom_end_hint"/>
</dbReference>
<evidence type="ECO:0000256" key="1">
    <source>
        <dbReference type="ARBA" id="ARBA00022801"/>
    </source>
</evidence>
<dbReference type="Pfam" id="PF05203">
    <property type="entry name" value="Hom_end_hint"/>
    <property type="match status" value="1"/>
</dbReference>
<dbReference type="GO" id="GO:0030908">
    <property type="term" value="P:protein splicing"/>
    <property type="evidence" value="ECO:0007669"/>
    <property type="project" value="InterPro"/>
</dbReference>
<gene>
    <name evidence="3" type="ORF">Pfra01_002191900</name>
</gene>
<feature type="domain" description="Hom-end-associated Hint" evidence="2">
    <location>
        <begin position="494"/>
        <end position="812"/>
    </location>
</feature>
<sequence length="926" mass="106593">MYVSAGFTSITDESRLSKLALNRFMDQYVLSDDDTEALYQIKSVLRVDVNSGQTDGDSITLGSIENRFPHTVNELSLNYPVSGSTVLKDPFKPLDRYYHQAAQATDDASVFQMAYDVAYAAFIKQSTVDSELEHMRVMIGMLGDHHFRDKESWVEIIRALASAKNRYYSIAVMAALGRAGDLLTWEQFTHDWESAISSRNKDRIKYSPNLIRYWAEQDAPSQMRRYLEEEVRNMLVNDVRNSLVQGRIHHSHIVSYIYFRFRNIYAAYNFTKSIAHWYEFVTSNSRDAEPGQLYKWRCVGVQPDSIFEYISTEFKDIVVRVHSDLRSLTANTPSGPPSNPSTNGVVANDQDAKLRHPKALLKAFDSCIVSISNNKFKRSVVAECSIQFKWHHFIKQIDRTPHILGVGNGIVEFDGPNVTLLTGYHTYPITLYTDTNYIPYDEENQFVQTVYRMLRSLVPEDEIDALDFVLYYFSTSLDWLPKESLFLIIHGGGCHAANTPIRMFDGSVKLVQYVKVGDLLMGDDNKPRKVLDLDRGLDRMIQVTFNYEDYSFEVNEHHILSLKLMDVHEVVTQRDDRDAKHYATWHRLNGSNGATRVEVPFATVVAAKTYLASVLCSDKRAIHRGDVIDIELSRFVRWGKSWMTRVALHRPGPVEYPEKSLCDTYEFGKWLGTLAIRNPLVGIPNEYKTTSVRQRFELLAGLLDRCTPEKRYELTLPYGAMLSDCIELIYSLGLGCLKVYAPGCNRETWCCLVIRGPVFHRIPCRIRRQRVSPHEEVLTSQFSIHYTRPNAYYGFEVDGNHRYLTADYNVHHNSNGKSVLMELFRPVMELKDARLVYYSESDRNEKVNVAKVKEVTGGEALSGRQLYKEQENFRGNCNHIVTTNHRFVIETTEHAVWRRFMSYRFKICFKHDCDPTNPMERPSTGS</sequence>
<dbReference type="Gene3D" id="2.170.16.10">
    <property type="entry name" value="Hedgehog/Intein (Hint) domain"/>
    <property type="match status" value="2"/>
</dbReference>
<dbReference type="SUPFAM" id="SSF51294">
    <property type="entry name" value="Hedgehog/intein (Hint) domain"/>
    <property type="match status" value="1"/>
</dbReference>
<reference evidence="3" key="1">
    <citation type="submission" date="2023-04" db="EMBL/GenBank/DDBJ databases">
        <title>Phytophthora fragariaefolia NBRC 109709.</title>
        <authorList>
            <person name="Ichikawa N."/>
            <person name="Sato H."/>
            <person name="Tonouchi N."/>
        </authorList>
    </citation>
    <scope>NUCLEOTIDE SEQUENCE</scope>
    <source>
        <strain evidence="3">NBRC 109709</strain>
    </source>
</reference>
<dbReference type="EMBL" id="BSXT01003244">
    <property type="protein sequence ID" value="GMF53177.1"/>
    <property type="molecule type" value="Genomic_DNA"/>
</dbReference>
<dbReference type="Proteomes" id="UP001165121">
    <property type="component" value="Unassembled WGS sequence"/>
</dbReference>
<keyword evidence="4" id="KW-1185">Reference proteome</keyword>
<evidence type="ECO:0000259" key="2">
    <source>
        <dbReference type="Pfam" id="PF05203"/>
    </source>
</evidence>
<organism evidence="3 4">
    <name type="scientific">Phytophthora fragariaefolia</name>
    <dbReference type="NCBI Taxonomy" id="1490495"/>
    <lineage>
        <taxon>Eukaryota</taxon>
        <taxon>Sar</taxon>
        <taxon>Stramenopiles</taxon>
        <taxon>Oomycota</taxon>
        <taxon>Peronosporomycetes</taxon>
        <taxon>Peronosporales</taxon>
        <taxon>Peronosporaceae</taxon>
        <taxon>Phytophthora</taxon>
    </lineage>
</organism>
<keyword evidence="1" id="KW-0378">Hydrolase</keyword>
<evidence type="ECO:0000313" key="4">
    <source>
        <dbReference type="Proteomes" id="UP001165121"/>
    </source>
</evidence>
<name>A0A9W6Y5V9_9STRA</name>
<dbReference type="PANTHER" id="PTHR35372">
    <property type="entry name" value="ATP BINDING PROTEIN-RELATED"/>
    <property type="match status" value="1"/>
</dbReference>
<dbReference type="InterPro" id="IPR051620">
    <property type="entry name" value="ORF904-like_C"/>
</dbReference>
<evidence type="ECO:0000313" key="3">
    <source>
        <dbReference type="EMBL" id="GMF53177.1"/>
    </source>
</evidence>
<dbReference type="AlphaFoldDB" id="A0A9W6Y5V9"/>
<accession>A0A9W6Y5V9</accession>
<dbReference type="InterPro" id="IPR027417">
    <property type="entry name" value="P-loop_NTPase"/>
</dbReference>
<dbReference type="Gene3D" id="3.40.50.300">
    <property type="entry name" value="P-loop containing nucleotide triphosphate hydrolases"/>
    <property type="match status" value="1"/>
</dbReference>